<dbReference type="EMBL" id="FMVC01000006">
    <property type="protein sequence ID" value="SCY87707.1"/>
    <property type="molecule type" value="Genomic_DNA"/>
</dbReference>
<evidence type="ECO:0008006" key="3">
    <source>
        <dbReference type="Google" id="ProtNLM"/>
    </source>
</evidence>
<name>A0ABY0M0T0_9FLAO</name>
<keyword evidence="2" id="KW-1185">Reference proteome</keyword>
<protein>
    <recommendedName>
        <fullName evidence="3">Lipoprotein</fullName>
    </recommendedName>
</protein>
<organism evidence="1 2">
    <name type="scientific">Flavobacterium anhuiense</name>
    <dbReference type="NCBI Taxonomy" id="459526"/>
    <lineage>
        <taxon>Bacteria</taxon>
        <taxon>Pseudomonadati</taxon>
        <taxon>Bacteroidota</taxon>
        <taxon>Flavobacteriia</taxon>
        <taxon>Flavobacteriales</taxon>
        <taxon>Flavobacteriaceae</taxon>
        <taxon>Flavobacterium</taxon>
    </lineage>
</organism>
<dbReference type="Proteomes" id="UP000199307">
    <property type="component" value="Unassembled WGS sequence"/>
</dbReference>
<proteinExistence type="predicted"/>
<comment type="caution">
    <text evidence="1">The sequence shown here is derived from an EMBL/GenBank/DDBJ whole genome shotgun (WGS) entry which is preliminary data.</text>
</comment>
<dbReference type="PROSITE" id="PS51257">
    <property type="entry name" value="PROKAR_LIPOPROTEIN"/>
    <property type="match status" value="1"/>
</dbReference>
<evidence type="ECO:0000313" key="1">
    <source>
        <dbReference type="EMBL" id="SCY87707.1"/>
    </source>
</evidence>
<gene>
    <name evidence="1" type="ORF">SAMN02927916_3848</name>
</gene>
<reference evidence="1 2" key="1">
    <citation type="submission" date="2016-10" db="EMBL/GenBank/DDBJ databases">
        <authorList>
            <person name="Varghese N."/>
            <person name="Submissions S."/>
        </authorList>
    </citation>
    <scope>NUCLEOTIDE SEQUENCE [LARGE SCALE GENOMIC DNA]</scope>
    <source>
        <strain evidence="1 2">CGMCC 1.6859</strain>
    </source>
</reference>
<sequence length="167" mass="19686">MRICIVVLVLILAGCKSPKKDYDFTFFKWNIHDSYYLKFNSSDTLYYIDVYGYNKEESFFTILNKEEKEKMQNILDTITFPKKESFENSKVEDGETNAFVLKSEQKFKKLKIHESGPKQFWLFGKSLDQLKNNHQFVKTNKKIDLKEIKKMVIMPVPPGFVIDTLAD</sequence>
<accession>A0ABY0M0T0</accession>
<evidence type="ECO:0000313" key="2">
    <source>
        <dbReference type="Proteomes" id="UP000199307"/>
    </source>
</evidence>
<dbReference type="RefSeq" id="WP_091134804.1">
    <property type="nucleotide sequence ID" value="NZ_FMVC01000006.1"/>
</dbReference>